<dbReference type="EMBL" id="JBBPCC010000020">
    <property type="protein sequence ID" value="MEK8131279.1"/>
    <property type="molecule type" value="Genomic_DNA"/>
</dbReference>
<keyword evidence="9" id="KW-1185">Reference proteome</keyword>
<protein>
    <submittedName>
        <fullName evidence="8">Response regulator transcription factor</fullName>
    </submittedName>
</protein>
<dbReference type="SUPFAM" id="SSF46894">
    <property type="entry name" value="C-terminal effector domain of the bipartite response regulators"/>
    <property type="match status" value="1"/>
</dbReference>
<keyword evidence="3" id="KW-0238">DNA-binding</keyword>
<dbReference type="InterPro" id="IPR039420">
    <property type="entry name" value="WalR-like"/>
</dbReference>
<keyword evidence="1 5" id="KW-0597">Phosphoprotein</keyword>
<evidence type="ECO:0000259" key="7">
    <source>
        <dbReference type="PROSITE" id="PS50110"/>
    </source>
</evidence>
<comment type="caution">
    <text evidence="8">The sequence shown here is derived from an EMBL/GenBank/DDBJ whole genome shotgun (WGS) entry which is preliminary data.</text>
</comment>
<sequence>MKYRVLVADDHPLARRAVRTLLGGEKDFEWIGEASSGEEALELCRTLLPDLVLMDIRMPGLGGLEATRRIKQLYPHIRIVMLTVSDDVADLFTAVRHGAQGYLLKNMDPEDWIHYLRGLLDENSEISRGMADRLFQSFRRTGSGTEGDVAPGVLSQRESEILGYVATGQSNRQIAAALLITENTVKNHIKNILAKLSLENRVQLTAYAVRHGLTQNVQKPDEK</sequence>
<dbReference type="PANTHER" id="PTHR43214:SF37">
    <property type="entry name" value="TRANSCRIPTIONAL REGULATORY PROTEIN YDFI"/>
    <property type="match status" value="1"/>
</dbReference>
<dbReference type="Pfam" id="PF00072">
    <property type="entry name" value="Response_reg"/>
    <property type="match status" value="1"/>
</dbReference>
<dbReference type="SMART" id="SM00448">
    <property type="entry name" value="REC"/>
    <property type="match status" value="1"/>
</dbReference>
<evidence type="ECO:0000256" key="1">
    <source>
        <dbReference type="ARBA" id="ARBA00022553"/>
    </source>
</evidence>
<name>A0ABU9DRF2_9BACL</name>
<keyword evidence="4" id="KW-0804">Transcription</keyword>
<dbReference type="PROSITE" id="PS50043">
    <property type="entry name" value="HTH_LUXR_2"/>
    <property type="match status" value="1"/>
</dbReference>
<keyword evidence="2" id="KW-0805">Transcription regulation</keyword>
<evidence type="ECO:0000256" key="5">
    <source>
        <dbReference type="PROSITE-ProRule" id="PRU00169"/>
    </source>
</evidence>
<dbReference type="RefSeq" id="WP_341418415.1">
    <property type="nucleotide sequence ID" value="NZ_JBBPCC010000020.1"/>
</dbReference>
<dbReference type="PROSITE" id="PS50110">
    <property type="entry name" value="RESPONSE_REGULATORY"/>
    <property type="match status" value="1"/>
</dbReference>
<evidence type="ECO:0000256" key="3">
    <source>
        <dbReference type="ARBA" id="ARBA00023125"/>
    </source>
</evidence>
<feature type="domain" description="Response regulatory" evidence="7">
    <location>
        <begin position="4"/>
        <end position="120"/>
    </location>
</feature>
<evidence type="ECO:0000313" key="8">
    <source>
        <dbReference type="EMBL" id="MEK8131279.1"/>
    </source>
</evidence>
<dbReference type="SMART" id="SM00421">
    <property type="entry name" value="HTH_LUXR"/>
    <property type="match status" value="1"/>
</dbReference>
<proteinExistence type="predicted"/>
<evidence type="ECO:0000259" key="6">
    <source>
        <dbReference type="PROSITE" id="PS50043"/>
    </source>
</evidence>
<dbReference type="Gene3D" id="3.40.50.2300">
    <property type="match status" value="1"/>
</dbReference>
<accession>A0ABU9DRF2</accession>
<dbReference type="PROSITE" id="PS00622">
    <property type="entry name" value="HTH_LUXR_1"/>
    <property type="match status" value="1"/>
</dbReference>
<dbReference type="CDD" id="cd17535">
    <property type="entry name" value="REC_NarL-like"/>
    <property type="match status" value="1"/>
</dbReference>
<evidence type="ECO:0000313" key="9">
    <source>
        <dbReference type="Proteomes" id="UP001469365"/>
    </source>
</evidence>
<dbReference type="InterPro" id="IPR058245">
    <property type="entry name" value="NreC/VraR/RcsB-like_REC"/>
</dbReference>
<dbReference type="Pfam" id="PF00196">
    <property type="entry name" value="GerE"/>
    <property type="match status" value="1"/>
</dbReference>
<dbReference type="SUPFAM" id="SSF52172">
    <property type="entry name" value="CheY-like"/>
    <property type="match status" value="1"/>
</dbReference>
<dbReference type="InterPro" id="IPR016032">
    <property type="entry name" value="Sig_transdc_resp-reg_C-effctor"/>
</dbReference>
<gene>
    <name evidence="8" type="ORF">WMW72_25560</name>
</gene>
<reference evidence="8 9" key="1">
    <citation type="submission" date="2024-04" db="EMBL/GenBank/DDBJ databases">
        <title>draft genome sequnece of Paenibacillus filicis.</title>
        <authorList>
            <person name="Kim D.-U."/>
        </authorList>
    </citation>
    <scope>NUCLEOTIDE SEQUENCE [LARGE SCALE GENOMIC DNA]</scope>
    <source>
        <strain evidence="8 9">KACC14197</strain>
    </source>
</reference>
<feature type="modified residue" description="4-aspartylphosphate" evidence="5">
    <location>
        <position position="55"/>
    </location>
</feature>
<evidence type="ECO:0000256" key="2">
    <source>
        <dbReference type="ARBA" id="ARBA00023015"/>
    </source>
</evidence>
<dbReference type="PRINTS" id="PR00038">
    <property type="entry name" value="HTHLUXR"/>
</dbReference>
<dbReference type="CDD" id="cd06170">
    <property type="entry name" value="LuxR_C_like"/>
    <property type="match status" value="1"/>
</dbReference>
<evidence type="ECO:0000256" key="4">
    <source>
        <dbReference type="ARBA" id="ARBA00023163"/>
    </source>
</evidence>
<dbReference type="PANTHER" id="PTHR43214">
    <property type="entry name" value="TWO-COMPONENT RESPONSE REGULATOR"/>
    <property type="match status" value="1"/>
</dbReference>
<dbReference type="InterPro" id="IPR000792">
    <property type="entry name" value="Tscrpt_reg_LuxR_C"/>
</dbReference>
<organism evidence="8 9">
    <name type="scientific">Paenibacillus filicis</name>
    <dbReference type="NCBI Taxonomy" id="669464"/>
    <lineage>
        <taxon>Bacteria</taxon>
        <taxon>Bacillati</taxon>
        <taxon>Bacillota</taxon>
        <taxon>Bacilli</taxon>
        <taxon>Bacillales</taxon>
        <taxon>Paenibacillaceae</taxon>
        <taxon>Paenibacillus</taxon>
    </lineage>
</organism>
<feature type="domain" description="HTH luxR-type" evidence="6">
    <location>
        <begin position="147"/>
        <end position="212"/>
    </location>
</feature>
<dbReference type="InterPro" id="IPR001789">
    <property type="entry name" value="Sig_transdc_resp-reg_receiver"/>
</dbReference>
<dbReference type="InterPro" id="IPR011006">
    <property type="entry name" value="CheY-like_superfamily"/>
</dbReference>
<dbReference type="Proteomes" id="UP001469365">
    <property type="component" value="Unassembled WGS sequence"/>
</dbReference>